<dbReference type="Proteomes" id="UP000000305">
    <property type="component" value="Unassembled WGS sequence"/>
</dbReference>
<evidence type="ECO:0000313" key="2">
    <source>
        <dbReference type="Proteomes" id="UP000000305"/>
    </source>
</evidence>
<dbReference type="PANTHER" id="PTHR48456:SF1">
    <property type="match status" value="1"/>
</dbReference>
<dbReference type="InParanoid" id="E9H969"/>
<evidence type="ECO:0000313" key="1">
    <source>
        <dbReference type="EMBL" id="EFX71754.1"/>
    </source>
</evidence>
<proteinExistence type="predicted"/>
<gene>
    <name evidence="1" type="ORF">DAPPUDRAFT_111447</name>
</gene>
<sequence>MRSQRGQNWRSCFGKEIRKGIVKIKIRSIQCDPVQTQFTGPVGPAGPPDAPATKAPYPTPAYTTASPSALYYREAPKDTWFSWFCVAQLCVFLVRNNGMFGERSCPGYPLELQLVGKFASAAGARAPLSAMSIPTIQQEVDVATLNMLTEYIINAYRPGDVFLIAMSQSASICIGHQDLGLPAVRDG</sequence>
<dbReference type="AlphaFoldDB" id="E9H969"/>
<dbReference type="PANTHER" id="PTHR48456">
    <property type="match status" value="1"/>
</dbReference>
<reference evidence="1 2" key="1">
    <citation type="journal article" date="2011" name="Science">
        <title>The ecoresponsive genome of Daphnia pulex.</title>
        <authorList>
            <person name="Colbourne J.K."/>
            <person name="Pfrender M.E."/>
            <person name="Gilbert D."/>
            <person name="Thomas W.K."/>
            <person name="Tucker A."/>
            <person name="Oakley T.H."/>
            <person name="Tokishita S."/>
            <person name="Aerts A."/>
            <person name="Arnold G.J."/>
            <person name="Basu M.K."/>
            <person name="Bauer D.J."/>
            <person name="Caceres C.E."/>
            <person name="Carmel L."/>
            <person name="Casola C."/>
            <person name="Choi J.H."/>
            <person name="Detter J.C."/>
            <person name="Dong Q."/>
            <person name="Dusheyko S."/>
            <person name="Eads B.D."/>
            <person name="Frohlich T."/>
            <person name="Geiler-Samerotte K.A."/>
            <person name="Gerlach D."/>
            <person name="Hatcher P."/>
            <person name="Jogdeo S."/>
            <person name="Krijgsveld J."/>
            <person name="Kriventseva E.V."/>
            <person name="Kultz D."/>
            <person name="Laforsch C."/>
            <person name="Lindquist E."/>
            <person name="Lopez J."/>
            <person name="Manak J.R."/>
            <person name="Muller J."/>
            <person name="Pangilinan J."/>
            <person name="Patwardhan R.P."/>
            <person name="Pitluck S."/>
            <person name="Pritham E.J."/>
            <person name="Rechtsteiner A."/>
            <person name="Rho M."/>
            <person name="Rogozin I.B."/>
            <person name="Sakarya O."/>
            <person name="Salamov A."/>
            <person name="Schaack S."/>
            <person name="Shapiro H."/>
            <person name="Shiga Y."/>
            <person name="Skalitzky C."/>
            <person name="Smith Z."/>
            <person name="Souvorov A."/>
            <person name="Sung W."/>
            <person name="Tang Z."/>
            <person name="Tsuchiya D."/>
            <person name="Tu H."/>
            <person name="Vos H."/>
            <person name="Wang M."/>
            <person name="Wolf Y.I."/>
            <person name="Yamagata H."/>
            <person name="Yamada T."/>
            <person name="Ye Y."/>
            <person name="Shaw J.R."/>
            <person name="Andrews J."/>
            <person name="Crease T.J."/>
            <person name="Tang H."/>
            <person name="Lucas S.M."/>
            <person name="Robertson H.M."/>
            <person name="Bork P."/>
            <person name="Koonin E.V."/>
            <person name="Zdobnov E.M."/>
            <person name="Grigoriev I.V."/>
            <person name="Lynch M."/>
            <person name="Boore J.L."/>
        </authorList>
    </citation>
    <scope>NUCLEOTIDE SEQUENCE [LARGE SCALE GENOMIC DNA]</scope>
</reference>
<dbReference type="KEGG" id="dpx:DAPPUDRAFT_111447"/>
<dbReference type="EMBL" id="GL732607">
    <property type="protein sequence ID" value="EFX71754.1"/>
    <property type="molecule type" value="Genomic_DNA"/>
</dbReference>
<protein>
    <submittedName>
        <fullName evidence="1">Uncharacterized protein</fullName>
    </submittedName>
</protein>
<organism evidence="1 2">
    <name type="scientific">Daphnia pulex</name>
    <name type="common">Water flea</name>
    <dbReference type="NCBI Taxonomy" id="6669"/>
    <lineage>
        <taxon>Eukaryota</taxon>
        <taxon>Metazoa</taxon>
        <taxon>Ecdysozoa</taxon>
        <taxon>Arthropoda</taxon>
        <taxon>Crustacea</taxon>
        <taxon>Branchiopoda</taxon>
        <taxon>Diplostraca</taxon>
        <taxon>Cladocera</taxon>
        <taxon>Anomopoda</taxon>
        <taxon>Daphniidae</taxon>
        <taxon>Daphnia</taxon>
    </lineage>
</organism>
<keyword evidence="2" id="KW-1185">Reference proteome</keyword>
<dbReference type="HOGENOM" id="CLU_1449119_0_0_1"/>
<name>E9H969_DAPPU</name>
<accession>E9H969</accession>